<reference evidence="5 6" key="1">
    <citation type="submission" date="2017-04" db="EMBL/GenBank/DDBJ databases">
        <authorList>
            <person name="Afonso C.L."/>
            <person name="Miller P.J."/>
            <person name="Scott M.A."/>
            <person name="Spackman E."/>
            <person name="Goraichik I."/>
            <person name="Dimitrov K.M."/>
            <person name="Suarez D.L."/>
            <person name="Swayne D.E."/>
        </authorList>
    </citation>
    <scope>NUCLEOTIDE SEQUENCE [LARGE SCALE GENOMIC DNA]</scope>
    <source>
        <strain evidence="5 6">CGMCC 1.12708</strain>
    </source>
</reference>
<keyword evidence="6" id="KW-1185">Reference proteome</keyword>
<dbReference type="Pfam" id="PF20009">
    <property type="entry name" value="GEVED"/>
    <property type="match status" value="2"/>
</dbReference>
<dbReference type="PROSITE" id="PS50060">
    <property type="entry name" value="MAM_2"/>
    <property type="match status" value="1"/>
</dbReference>
<dbReference type="Gene3D" id="2.60.120.200">
    <property type="match status" value="3"/>
</dbReference>
<dbReference type="GO" id="GO:0016020">
    <property type="term" value="C:membrane"/>
    <property type="evidence" value="ECO:0007669"/>
    <property type="project" value="InterPro"/>
</dbReference>
<dbReference type="GO" id="GO:0005975">
    <property type="term" value="P:carbohydrate metabolic process"/>
    <property type="evidence" value="ECO:0007669"/>
    <property type="project" value="UniProtKB-ARBA"/>
</dbReference>
<dbReference type="SUPFAM" id="SSF49899">
    <property type="entry name" value="Concanavalin A-like lectins/glucanases"/>
    <property type="match status" value="1"/>
</dbReference>
<dbReference type="OrthoDB" id="614723at2"/>
<evidence type="ECO:0000256" key="3">
    <source>
        <dbReference type="SAM" id="SignalP"/>
    </source>
</evidence>
<feature type="domain" description="MAM" evidence="4">
    <location>
        <begin position="219"/>
        <end position="384"/>
    </location>
</feature>
<keyword evidence="1 3" id="KW-0732">Signal</keyword>
<protein>
    <submittedName>
        <fullName evidence="5">Por secretion system C-terminal sorting domain-containing protein</fullName>
    </submittedName>
</protein>
<dbReference type="GO" id="GO:0004553">
    <property type="term" value="F:hydrolase activity, hydrolyzing O-glycosyl compounds"/>
    <property type="evidence" value="ECO:0007669"/>
    <property type="project" value="UniProtKB-ARBA"/>
</dbReference>
<evidence type="ECO:0000256" key="2">
    <source>
        <dbReference type="SAM" id="MobiDB-lite"/>
    </source>
</evidence>
<dbReference type="InterPro" id="IPR013320">
    <property type="entry name" value="ConA-like_dom_sf"/>
</dbReference>
<organism evidence="5 6">
    <name type="scientific">Moheibacter sediminis</name>
    <dbReference type="NCBI Taxonomy" id="1434700"/>
    <lineage>
        <taxon>Bacteria</taxon>
        <taxon>Pseudomonadati</taxon>
        <taxon>Bacteroidota</taxon>
        <taxon>Flavobacteriia</taxon>
        <taxon>Flavobacteriales</taxon>
        <taxon>Weeksellaceae</taxon>
        <taxon>Moheibacter</taxon>
    </lineage>
</organism>
<dbReference type="RefSeq" id="WP_084018814.1">
    <property type="nucleotide sequence ID" value="NZ_FWXS01000011.1"/>
</dbReference>
<evidence type="ECO:0000259" key="4">
    <source>
        <dbReference type="PROSITE" id="PS50060"/>
    </source>
</evidence>
<sequence>MRKYLFYLLLSILPLAGFGQIFSESFDNVTTLTTNGWVRSNQSTTPAGVEGWVQGVATTFPSYQGGHIVCNFASNTGSGTISNWLVTPNINVKDGDKISFYTRVGANPAEYPDRLQFRMSQAATTTMPVGPNDVGSFSALLVEVNPSLTATGYPATWTKYEATISGVGTTAVPVKFGFRYFVTSGGTTGVNSDIIGVDQFLVEAGTTGGDPCAVDAFPFTETFEADSSSRVCWTNEYVSGTHNWEYRTGGVNSPIVTTAHTGTLNACFNANVQQTHTTKLVSPKFDFSSIANPEVNFWYVNQEWLGDQSELRVYYKTSAAGAWTLIPGAVYTTNITAWTEVTLALPNPSAEYYIAFEGVNNWTRGILLDDVKVDGDEVGTGCDAVDVPYMEDFETAVVPAMPECTTVENAGAGNNWITATEATGNYGFTGKFLRYRWNAAEDANAWFYTKGVNLEADKTYEISYKYGGTFTIYLESLKVAYGTSAQSSAMTTTLADHPIVTNDVPLINTVEFSPATDGVYYFGFNAYSEADMFYLHVDNISIVETDGGPTDPVYCEPVLDCTDNDVITNVTFAGINNTTTCSPNGFGDYTDQIAEVETDSTNPIAVTVGNGWAFESVSVWIDYDNSGTFDENEFTYVGTGSAGVVSGNIAIPSDVEEGAYRMRVRVAAVGAVSATWDMSCDEDQGFGETEDYTVNITGGVIEPGNDCEQSTPSNNFENGHGNLHLLTVANDFSVDADQTFTADQLKFNLILPAGQSVTTATLSFYQDTNGSGPGTEIGTRPAIVPTSSTTVGALGAFDVKEVTLDFAPQEFLGGASGANYWVGITITTPAAASYWEGTTILNTDNEGYVLQTGVWNKISTVFASAPYDGVFTISGTCEAGEDPEPSEDCGQGDDSNGFENGFQIGTGTDFRNTDDFFVSADNTLNVLTIELNVIAMEPIESIGFTFRDDVAGLPGAVLPQSVTGLVPYEQVLVGSAFGFNVYAVYVDVDLEFVGGATGTTYWMQPTAVAAGGAIGGAFWEISSVGTLGAPIHTSELNGPWTPDVDGSDGVFKLHCEHITPPPPPCIFAITIDIEPITRVKVSNIDNVSDATVNGSPDLEDFTSIEGNVAAGDSYDVAFEGNTAGNFTTYFTVFIDWNQDGDWTDAGEMYEIGSITNSTGTDGQQATGNITVPADALEGSTTMRVIKNFNSSPTNPCGTYSYGQAEDYTIIVGDAPPSDVDCLQGDNSNAFENGLQIGTGTDFRNADDFMVSAGNTLTLEAIEINVISMGGPVDAIDFTFYDDAAGAPGTTTVASVTGIVPVSQDVIGSAFGFDVIRIIALVDLQFTGGAEGTTYWMHPTATAAGGGIGGVFWEVSSVGTLGSPIHTSTVNGPWTPDADGSDAVFKLHCEYLGVSDMTPYNFAYYPNPVKDELNITSDKVVQSVSVYNLAGQQVSTQKLNVTNGKVSTSSLAPGVYVFRAVLDGGQVETFKVIKK</sequence>
<dbReference type="InterPro" id="IPR026444">
    <property type="entry name" value="Secre_tail"/>
</dbReference>
<dbReference type="Pfam" id="PF18962">
    <property type="entry name" value="Por_Secre_tail"/>
    <property type="match status" value="1"/>
</dbReference>
<dbReference type="Pfam" id="PF00629">
    <property type="entry name" value="MAM"/>
    <property type="match status" value="1"/>
</dbReference>
<feature type="region of interest" description="Disordered" evidence="2">
    <location>
        <begin position="879"/>
        <end position="898"/>
    </location>
</feature>
<gene>
    <name evidence="5" type="ORF">SAMN06296427_11165</name>
</gene>
<feature type="signal peptide" evidence="3">
    <location>
        <begin position="1"/>
        <end position="23"/>
    </location>
</feature>
<evidence type="ECO:0000313" key="6">
    <source>
        <dbReference type="Proteomes" id="UP000192393"/>
    </source>
</evidence>
<dbReference type="STRING" id="1434700.SAMN06296427_11165"/>
<dbReference type="NCBIfam" id="TIGR04183">
    <property type="entry name" value="Por_Secre_tail"/>
    <property type="match status" value="1"/>
</dbReference>
<feature type="chain" id="PRO_5012822817" evidence="3">
    <location>
        <begin position="24"/>
        <end position="1474"/>
    </location>
</feature>
<dbReference type="InterPro" id="IPR045474">
    <property type="entry name" value="GEVED"/>
</dbReference>
<dbReference type="InterPro" id="IPR000998">
    <property type="entry name" value="MAM_dom"/>
</dbReference>
<proteinExistence type="predicted"/>
<evidence type="ECO:0000313" key="5">
    <source>
        <dbReference type="EMBL" id="SMC88656.1"/>
    </source>
</evidence>
<accession>A0A1W2CUM1</accession>
<dbReference type="EMBL" id="FWXS01000011">
    <property type="protein sequence ID" value="SMC88656.1"/>
    <property type="molecule type" value="Genomic_DNA"/>
</dbReference>
<evidence type="ECO:0000256" key="1">
    <source>
        <dbReference type="ARBA" id="ARBA00022729"/>
    </source>
</evidence>
<feature type="compositionally biased region" description="Acidic residues" evidence="2">
    <location>
        <begin position="879"/>
        <end position="891"/>
    </location>
</feature>
<dbReference type="Proteomes" id="UP000192393">
    <property type="component" value="Unassembled WGS sequence"/>
</dbReference>
<name>A0A1W2CUM1_9FLAO</name>
<dbReference type="NCBIfam" id="NF038128">
    <property type="entry name" value="choice_anch_J"/>
    <property type="match status" value="3"/>
</dbReference>